<accession>A0A3M9L5H4</accession>
<name>A0A3M9L5H4_9EURY</name>
<gene>
    <name evidence="1" type="ORF">EFE40_09280</name>
</gene>
<comment type="caution">
    <text evidence="1">The sequence shown here is derived from an EMBL/GenBank/DDBJ whole genome shotgun (WGS) entry which is preliminary data.</text>
</comment>
<sequence length="82" mass="9687">MPIIQTWSGNMTEPEKEIEKNYSYNKQEIIKFLGDLKNQIEAGRIEIGQEHVEMPDGNMDVEYGFKIEKGQKEIEIEIKWKK</sequence>
<proteinExistence type="predicted"/>
<dbReference type="Proteomes" id="UP000267921">
    <property type="component" value="Unassembled WGS sequence"/>
</dbReference>
<organism evidence="1 2">
    <name type="scientific">Methanohalophilus halophilus</name>
    <dbReference type="NCBI Taxonomy" id="2177"/>
    <lineage>
        <taxon>Archaea</taxon>
        <taxon>Methanobacteriati</taxon>
        <taxon>Methanobacteriota</taxon>
        <taxon>Stenosarchaea group</taxon>
        <taxon>Methanomicrobia</taxon>
        <taxon>Methanosarcinales</taxon>
        <taxon>Methanosarcinaceae</taxon>
        <taxon>Methanohalophilus</taxon>
    </lineage>
</organism>
<dbReference type="AlphaFoldDB" id="A0A3M9L5H4"/>
<reference evidence="1 2" key="1">
    <citation type="submission" date="2018-10" db="EMBL/GenBank/DDBJ databases">
        <title>Cultivation of a novel Methanohalophilus strain from Kebrit Deep of the Red Sea and a genomic comparison of members of the genus Methanohalophilus.</title>
        <authorList>
            <person name="Guan Y."/>
            <person name="Ngugi D.K."/>
            <person name="Stingl U."/>
        </authorList>
    </citation>
    <scope>NUCLEOTIDE SEQUENCE [LARGE SCALE GENOMIC DNA]</scope>
    <source>
        <strain evidence="1 2">DSM 3094</strain>
    </source>
</reference>
<protein>
    <submittedName>
        <fullName evidence="1">Amphi-Trp domain-containing protein</fullName>
    </submittedName>
</protein>
<evidence type="ECO:0000313" key="1">
    <source>
        <dbReference type="EMBL" id="RNI07728.1"/>
    </source>
</evidence>
<dbReference type="NCBIfam" id="TIGR04354">
    <property type="entry name" value="amphi-Trp"/>
    <property type="match status" value="1"/>
</dbReference>
<evidence type="ECO:0000313" key="2">
    <source>
        <dbReference type="Proteomes" id="UP000267921"/>
    </source>
</evidence>
<dbReference type="InterPro" id="IPR027598">
    <property type="entry name" value="Amphi-Trp_dom"/>
</dbReference>
<dbReference type="EMBL" id="RJJG01000007">
    <property type="protein sequence ID" value="RNI07728.1"/>
    <property type="molecule type" value="Genomic_DNA"/>
</dbReference>